<dbReference type="InterPro" id="IPR007059">
    <property type="entry name" value="DmsC"/>
</dbReference>
<dbReference type="EC" id="1.8.5.3" evidence="2"/>
<feature type="transmembrane region" description="Helical" evidence="1">
    <location>
        <begin position="147"/>
        <end position="170"/>
    </location>
</feature>
<dbReference type="PANTHER" id="PTHR38095">
    <property type="entry name" value="ANAEROBIC DIMETHYL SULFOXIDE REDUCTASE CHAIN YNFH"/>
    <property type="match status" value="1"/>
</dbReference>
<feature type="transmembrane region" description="Helical" evidence="1">
    <location>
        <begin position="42"/>
        <end position="67"/>
    </location>
</feature>
<dbReference type="Pfam" id="PF04976">
    <property type="entry name" value="DmsC"/>
    <property type="match status" value="1"/>
</dbReference>
<dbReference type="Proteomes" id="UP001246690">
    <property type="component" value="Chromosome"/>
</dbReference>
<evidence type="ECO:0000313" key="2">
    <source>
        <dbReference type="EMBL" id="WMY75804.1"/>
    </source>
</evidence>
<organism evidence="2 3">
    <name type="scientific">Buttiauxella selenatireducens</name>
    <dbReference type="NCBI Taxonomy" id="3073902"/>
    <lineage>
        <taxon>Bacteria</taxon>
        <taxon>Pseudomonadati</taxon>
        <taxon>Pseudomonadota</taxon>
        <taxon>Gammaproteobacteria</taxon>
        <taxon>Enterobacterales</taxon>
        <taxon>Enterobacteriaceae</taxon>
        <taxon>Buttiauxella</taxon>
    </lineage>
</organism>
<keyword evidence="2" id="KW-0560">Oxidoreductase</keyword>
<feature type="transmembrane region" description="Helical" evidence="1">
    <location>
        <begin position="6"/>
        <end position="30"/>
    </location>
</feature>
<feature type="transmembrane region" description="Helical" evidence="1">
    <location>
        <begin position="225"/>
        <end position="245"/>
    </location>
</feature>
<keyword evidence="1" id="KW-0812">Transmembrane</keyword>
<feature type="transmembrane region" description="Helical" evidence="1">
    <location>
        <begin position="87"/>
        <end position="107"/>
    </location>
</feature>
<gene>
    <name evidence="2" type="ORF">RHD99_07645</name>
</gene>
<evidence type="ECO:0000313" key="3">
    <source>
        <dbReference type="Proteomes" id="UP001246690"/>
    </source>
</evidence>
<protein>
    <submittedName>
        <fullName evidence="2">DmsC/YnfH family molybdoenzyme membrane anchor subunit</fullName>
        <ecNumber evidence="2">1.8.5.3</ecNumber>
    </submittedName>
</protein>
<keyword evidence="1" id="KW-1133">Transmembrane helix</keyword>
<feature type="transmembrane region" description="Helical" evidence="1">
    <location>
        <begin position="182"/>
        <end position="205"/>
    </location>
</feature>
<dbReference type="PANTHER" id="PTHR38095:SF2">
    <property type="entry name" value="ANAEROBIC DIMETHYL SULFOXIDE REDUCTASE CHAIN C"/>
    <property type="match status" value="1"/>
</dbReference>
<sequence>MQEWPLIVFTLLVQASVGATVMLSLFLFFGKNALTRVELRRYVLPVLLFAVIAAALGLTASTLHLGYPLNAFNALRHAESSWLSREIIFASLYLAAVGFAALLALFWRRISLLLLLLASVLGIIDVYCMGAIYVHAFVATWMHCNTWVMFFGTLITLGATMGLWGIAACVRMGEKIRRPVATWALIALVAATLIRLLEQMSYFSYLADSRQNLAVTFPHQPLEAFASLHTTYLTAWIVLIAGIVLQSQFLRARGSKAVLTLGCVAVVVAEIILRVVFFSIN</sequence>
<name>A0ABY9SEH8_9ENTR</name>
<feature type="transmembrane region" description="Helical" evidence="1">
    <location>
        <begin position="114"/>
        <end position="135"/>
    </location>
</feature>
<feature type="transmembrane region" description="Helical" evidence="1">
    <location>
        <begin position="257"/>
        <end position="280"/>
    </location>
</feature>
<dbReference type="GO" id="GO:0016491">
    <property type="term" value="F:oxidoreductase activity"/>
    <property type="evidence" value="ECO:0007669"/>
    <property type="project" value="UniProtKB-KW"/>
</dbReference>
<dbReference type="RefSeq" id="WP_309878223.1">
    <property type="nucleotide sequence ID" value="NZ_CP133838.1"/>
</dbReference>
<keyword evidence="1" id="KW-0472">Membrane</keyword>
<accession>A0ABY9SEH8</accession>
<keyword evidence="3" id="KW-1185">Reference proteome</keyword>
<proteinExistence type="predicted"/>
<dbReference type="EMBL" id="CP133838">
    <property type="protein sequence ID" value="WMY75804.1"/>
    <property type="molecule type" value="Genomic_DNA"/>
</dbReference>
<evidence type="ECO:0000256" key="1">
    <source>
        <dbReference type="SAM" id="Phobius"/>
    </source>
</evidence>
<reference evidence="2 3" key="1">
    <citation type="submission" date="2023-09" db="EMBL/GenBank/DDBJ databases">
        <title>Buttiauxella selenatireducens sp. nov., isolated from the rhizosphere of Cardamine hupingshanesis.</title>
        <authorList>
            <person name="Zhang S."/>
            <person name="Xu Z."/>
            <person name="Wang H."/>
            <person name="Guo Y."/>
        </authorList>
    </citation>
    <scope>NUCLEOTIDE SEQUENCE [LARGE SCALE GENOMIC DNA]</scope>
    <source>
        <strain evidence="2 3">R73</strain>
    </source>
</reference>